<evidence type="ECO:0000313" key="3">
    <source>
        <dbReference type="Proteomes" id="UP000271098"/>
    </source>
</evidence>
<dbReference type="WBParaSite" id="GPUH_0000956301-mRNA-1">
    <property type="protein sequence ID" value="GPUH_0000956301-mRNA-1"/>
    <property type="gene ID" value="GPUH_0000956301"/>
</dbReference>
<evidence type="ECO:0000313" key="2">
    <source>
        <dbReference type="EMBL" id="VDK73819.1"/>
    </source>
</evidence>
<evidence type="ECO:0000313" key="4">
    <source>
        <dbReference type="WBParaSite" id="GPUH_0000956301-mRNA-1"/>
    </source>
</evidence>
<evidence type="ECO:0000256" key="1">
    <source>
        <dbReference type="SAM" id="MobiDB-lite"/>
    </source>
</evidence>
<name>A0A183DLG1_9BILA</name>
<dbReference type="AlphaFoldDB" id="A0A183DLG1"/>
<sequence>MQATVESPPINTSPGTSSRSSLPLDSELLTSLSDYWKTISEQSFATSSNRLFSFAETTNSGVPVGSTATVVPPDAVFFLSTIPQKNRTIQESFNGNTIVQTVSSDVTANSDISVKEKASFSAHTSATTVDTSENRDIVTEVSTTEILLPEISTEQTSAFSSPITEHSMFTNPETIQFSAGTTTTTIAAAGSASTNSVKTELLEDVSATTETPAFGILVTENSVIKGETAGTTQTATTSQFLDNIVAPAIFNVTIPTTMLDVETRAFINRTSNDYSYLLLDEASYSDQND</sequence>
<accession>A0A183DLG1</accession>
<organism evidence="4">
    <name type="scientific">Gongylonema pulchrum</name>
    <dbReference type="NCBI Taxonomy" id="637853"/>
    <lineage>
        <taxon>Eukaryota</taxon>
        <taxon>Metazoa</taxon>
        <taxon>Ecdysozoa</taxon>
        <taxon>Nematoda</taxon>
        <taxon>Chromadorea</taxon>
        <taxon>Rhabditida</taxon>
        <taxon>Spirurina</taxon>
        <taxon>Spiruromorpha</taxon>
        <taxon>Spiruroidea</taxon>
        <taxon>Gongylonematidae</taxon>
        <taxon>Gongylonema</taxon>
    </lineage>
</organism>
<dbReference type="EMBL" id="UYRT01031742">
    <property type="protein sequence ID" value="VDK73819.1"/>
    <property type="molecule type" value="Genomic_DNA"/>
</dbReference>
<feature type="region of interest" description="Disordered" evidence="1">
    <location>
        <begin position="1"/>
        <end position="23"/>
    </location>
</feature>
<reference evidence="4" key="1">
    <citation type="submission" date="2016-06" db="UniProtKB">
        <authorList>
            <consortium name="WormBaseParasite"/>
        </authorList>
    </citation>
    <scope>IDENTIFICATION</scope>
</reference>
<reference evidence="2 3" key="2">
    <citation type="submission" date="2018-11" db="EMBL/GenBank/DDBJ databases">
        <authorList>
            <consortium name="Pathogen Informatics"/>
        </authorList>
    </citation>
    <scope>NUCLEOTIDE SEQUENCE [LARGE SCALE GENOMIC DNA]</scope>
</reference>
<protein>
    <submittedName>
        <fullName evidence="4">SEA domain-containing protein</fullName>
    </submittedName>
</protein>
<keyword evidence="3" id="KW-1185">Reference proteome</keyword>
<proteinExistence type="predicted"/>
<gene>
    <name evidence="2" type="ORF">GPUH_LOCUS9555</name>
</gene>
<dbReference type="Proteomes" id="UP000271098">
    <property type="component" value="Unassembled WGS sequence"/>
</dbReference>